<accession>A0A4Z2J9C1</accession>
<evidence type="ECO:0000313" key="1">
    <source>
        <dbReference type="EMBL" id="TNN86521.1"/>
    </source>
</evidence>
<keyword evidence="2" id="KW-1185">Reference proteome</keyword>
<reference evidence="1 2" key="1">
    <citation type="submission" date="2019-03" db="EMBL/GenBank/DDBJ databases">
        <title>First draft genome of Liparis tanakae, snailfish: a comprehensive survey of snailfish specific genes.</title>
        <authorList>
            <person name="Kim W."/>
            <person name="Song I."/>
            <person name="Jeong J.-H."/>
            <person name="Kim D."/>
            <person name="Kim S."/>
            <person name="Ryu S."/>
            <person name="Song J.Y."/>
            <person name="Lee S.K."/>
        </authorList>
    </citation>
    <scope>NUCLEOTIDE SEQUENCE [LARGE SCALE GENOMIC DNA]</scope>
    <source>
        <tissue evidence="1">Muscle</tissue>
    </source>
</reference>
<gene>
    <name evidence="1" type="ORF">EYF80_003291</name>
</gene>
<protein>
    <submittedName>
        <fullName evidence="1">Uncharacterized protein</fullName>
    </submittedName>
</protein>
<dbReference type="AlphaFoldDB" id="A0A4Z2J9C1"/>
<proteinExistence type="predicted"/>
<evidence type="ECO:0000313" key="2">
    <source>
        <dbReference type="Proteomes" id="UP000314294"/>
    </source>
</evidence>
<dbReference type="EMBL" id="SRLO01000015">
    <property type="protein sequence ID" value="TNN86521.1"/>
    <property type="molecule type" value="Genomic_DNA"/>
</dbReference>
<comment type="caution">
    <text evidence="1">The sequence shown here is derived from an EMBL/GenBank/DDBJ whole genome shotgun (WGS) entry which is preliminary data.</text>
</comment>
<sequence length="181" mass="19939">MLGGCRCSGKAPDPSGAAFDLGLRSLVLEQPAQVQRCERFVSESKRVNQAFDLLYKKYDRWAVFGLCPAPTFRNSNYSEDVRQLPFKNKSYHTNYCDEEMQFWAAHLPVNVGPLVPPRLALLGVLGDGVLGKVLRGEMVLLLGLVKIGGADAQRDRCSELHTGESHQAAVPGLHPSLYLGR</sequence>
<organism evidence="1 2">
    <name type="scientific">Liparis tanakae</name>
    <name type="common">Tanaka's snailfish</name>
    <dbReference type="NCBI Taxonomy" id="230148"/>
    <lineage>
        <taxon>Eukaryota</taxon>
        <taxon>Metazoa</taxon>
        <taxon>Chordata</taxon>
        <taxon>Craniata</taxon>
        <taxon>Vertebrata</taxon>
        <taxon>Euteleostomi</taxon>
        <taxon>Actinopterygii</taxon>
        <taxon>Neopterygii</taxon>
        <taxon>Teleostei</taxon>
        <taxon>Neoteleostei</taxon>
        <taxon>Acanthomorphata</taxon>
        <taxon>Eupercaria</taxon>
        <taxon>Perciformes</taxon>
        <taxon>Cottioidei</taxon>
        <taxon>Cottales</taxon>
        <taxon>Liparidae</taxon>
        <taxon>Liparis</taxon>
    </lineage>
</organism>
<name>A0A4Z2J9C1_9TELE</name>
<dbReference type="Proteomes" id="UP000314294">
    <property type="component" value="Unassembled WGS sequence"/>
</dbReference>